<keyword evidence="3" id="KW-1185">Reference proteome</keyword>
<dbReference type="EMBL" id="BAABME010022924">
    <property type="protein sequence ID" value="GAA0166911.1"/>
    <property type="molecule type" value="Genomic_DNA"/>
</dbReference>
<evidence type="ECO:0000256" key="1">
    <source>
        <dbReference type="SAM" id="SignalP"/>
    </source>
</evidence>
<gene>
    <name evidence="2" type="ORF">LIER_40271</name>
</gene>
<evidence type="ECO:0000313" key="2">
    <source>
        <dbReference type="EMBL" id="GAA0166911.1"/>
    </source>
</evidence>
<dbReference type="Pfam" id="PF14223">
    <property type="entry name" value="Retrotran_gag_2"/>
    <property type="match status" value="1"/>
</dbReference>
<dbReference type="PANTHER" id="PTHR47481:SF29">
    <property type="entry name" value="RETROTRANSPOSON GAG DOMAIN-CONTAINING PROTEIN"/>
    <property type="match status" value="1"/>
</dbReference>
<reference evidence="2 3" key="1">
    <citation type="submission" date="2024-01" db="EMBL/GenBank/DDBJ databases">
        <title>The complete chloroplast genome sequence of Lithospermum erythrorhizon: insights into the phylogenetic relationship among Boraginaceae species and the maternal lineages of purple gromwells.</title>
        <authorList>
            <person name="Okada T."/>
            <person name="Watanabe K."/>
        </authorList>
    </citation>
    <scope>NUCLEOTIDE SEQUENCE [LARGE SCALE GENOMIC DNA]</scope>
</reference>
<evidence type="ECO:0000313" key="3">
    <source>
        <dbReference type="Proteomes" id="UP001454036"/>
    </source>
</evidence>
<feature type="signal peptide" evidence="1">
    <location>
        <begin position="1"/>
        <end position="24"/>
    </location>
</feature>
<dbReference type="PANTHER" id="PTHR47481">
    <property type="match status" value="1"/>
</dbReference>
<comment type="caution">
    <text evidence="2">The sequence shown here is derived from an EMBL/GenBank/DDBJ whole genome shotgun (WGS) entry which is preliminary data.</text>
</comment>
<keyword evidence="1" id="KW-0732">Signal</keyword>
<feature type="chain" id="PRO_5043741383" description="Retrotransposon Copia-like N-terminal domain-containing protein" evidence="1">
    <location>
        <begin position="25"/>
        <end position="223"/>
    </location>
</feature>
<proteinExistence type="predicted"/>
<protein>
    <recommendedName>
        <fullName evidence="4">Retrotransposon Copia-like N-terminal domain-containing protein</fullName>
    </recommendedName>
</protein>
<evidence type="ECO:0008006" key="4">
    <source>
        <dbReference type="Google" id="ProtNLM"/>
    </source>
</evidence>
<sequence>MTYDNYISWKRLIIIFLRGQKVLAVVDGTMPCPDSSHPQYDMWIQCNDIALSWIHVTLNPSVNETLLNYACQLAHDAWVLLEQLFQDHTSTTRMHLRAQFQHFPKGSLSMDDYLQQLHSLYSKLHGVGENVKESDLVAQVLLGLPSAFNAFITVINPTTPRPSFSALRPLLISEDARVNHSHQSSDIDSSMFLYSTTSNQPKYSHSQAYRANYNKSKGKFINK</sequence>
<dbReference type="AlphaFoldDB" id="A0AAV3QV76"/>
<name>A0AAV3QV76_LITER</name>
<organism evidence="2 3">
    <name type="scientific">Lithospermum erythrorhizon</name>
    <name type="common">Purple gromwell</name>
    <name type="synonym">Lithospermum officinale var. erythrorhizon</name>
    <dbReference type="NCBI Taxonomy" id="34254"/>
    <lineage>
        <taxon>Eukaryota</taxon>
        <taxon>Viridiplantae</taxon>
        <taxon>Streptophyta</taxon>
        <taxon>Embryophyta</taxon>
        <taxon>Tracheophyta</taxon>
        <taxon>Spermatophyta</taxon>
        <taxon>Magnoliopsida</taxon>
        <taxon>eudicotyledons</taxon>
        <taxon>Gunneridae</taxon>
        <taxon>Pentapetalae</taxon>
        <taxon>asterids</taxon>
        <taxon>lamiids</taxon>
        <taxon>Boraginales</taxon>
        <taxon>Boraginaceae</taxon>
        <taxon>Boraginoideae</taxon>
        <taxon>Lithospermeae</taxon>
        <taxon>Lithospermum</taxon>
    </lineage>
</organism>
<dbReference type="Proteomes" id="UP001454036">
    <property type="component" value="Unassembled WGS sequence"/>
</dbReference>
<accession>A0AAV3QV76</accession>